<sequence length="125" mass="13073">MVCLRPDQCIKGLQPPQIASDTNRRSKIMMKLTAMALTGLLLSTSLASAGRIEIGGNATHTVNMRDARTTVEGNLNSVDHNVGSAVGDVGVKGNLKQTVTMRDSIVSVKGNLNGVSQNIGSLVGK</sequence>
<keyword evidence="1" id="KW-0614">Plasmid</keyword>
<name>G7ZGE6_AZOL4</name>
<proteinExistence type="predicted"/>
<gene>
    <name evidence="1" type="ordered locus">AZOLI_p40571</name>
</gene>
<evidence type="ECO:0000313" key="2">
    <source>
        <dbReference type="Proteomes" id="UP000005667"/>
    </source>
</evidence>
<dbReference type="Proteomes" id="UP000005667">
    <property type="component" value="Plasmid AZO_p4"/>
</dbReference>
<geneLocation type="plasmid" evidence="1 2">
    <name>AZO_p4</name>
</geneLocation>
<evidence type="ECO:0000313" key="1">
    <source>
        <dbReference type="EMBL" id="CBS90939.1"/>
    </source>
</evidence>
<accession>G7ZGE6</accession>
<dbReference type="EMBL" id="FQ311872">
    <property type="protein sequence ID" value="CBS90939.1"/>
    <property type="molecule type" value="Genomic_DNA"/>
</dbReference>
<protein>
    <submittedName>
        <fullName evidence="1">Uncharacterized protein</fullName>
    </submittedName>
</protein>
<dbReference type="AlphaFoldDB" id="G7ZGE6"/>
<keyword evidence="2" id="KW-1185">Reference proteome</keyword>
<organism evidence="1 2">
    <name type="scientific">Azospirillum lipoferum (strain 4B)</name>
    <dbReference type="NCBI Taxonomy" id="862719"/>
    <lineage>
        <taxon>Bacteria</taxon>
        <taxon>Pseudomonadati</taxon>
        <taxon>Pseudomonadota</taxon>
        <taxon>Alphaproteobacteria</taxon>
        <taxon>Rhodospirillales</taxon>
        <taxon>Azospirillaceae</taxon>
        <taxon>Azospirillum</taxon>
    </lineage>
</organism>
<dbReference type="KEGG" id="ali:AZOLI_p40571"/>
<reference evidence="2" key="1">
    <citation type="journal article" date="2011" name="PLoS Genet.">
        <title>Azospirillum genomes reveal transition of bacteria from aquatic to terrestrial environments.</title>
        <authorList>
            <person name="Wisniewski-Dye F."/>
            <person name="Borziak K."/>
            <person name="Khalsa-Moyers G."/>
            <person name="Alexandre G."/>
            <person name="Sukharnikov L.O."/>
            <person name="Wuichet K."/>
            <person name="Hurst G.B."/>
            <person name="McDonald W.H."/>
            <person name="Robertson J.S."/>
            <person name="Barbe V."/>
            <person name="Calteau A."/>
            <person name="Rouy Z."/>
            <person name="Mangenot S."/>
            <person name="Prigent-Combaret C."/>
            <person name="Normand P."/>
            <person name="Boyer M."/>
            <person name="Siguier P."/>
            <person name="Dessaux Y."/>
            <person name="Elmerich C."/>
            <person name="Condemine G."/>
            <person name="Krishnen G."/>
            <person name="Kennedy I."/>
            <person name="Paterson A.H."/>
            <person name="Gonzalez V."/>
            <person name="Mavingui P."/>
            <person name="Zhulin I.B."/>
        </authorList>
    </citation>
    <scope>NUCLEOTIDE SEQUENCE [LARGE SCALE GENOMIC DNA]</scope>
    <source>
        <strain evidence="2">4B</strain>
    </source>
</reference>
<dbReference type="HOGENOM" id="CLU_1988066_0_0_5"/>